<feature type="transmembrane region" description="Helical" evidence="2">
    <location>
        <begin position="52"/>
        <end position="77"/>
    </location>
</feature>
<feature type="transmembrane region" description="Helical" evidence="2">
    <location>
        <begin position="110"/>
        <end position="130"/>
    </location>
</feature>
<keyword evidence="2" id="KW-1133">Transmembrane helix</keyword>
<dbReference type="AlphaFoldDB" id="A0A7S3FS93"/>
<feature type="compositionally biased region" description="Polar residues" evidence="1">
    <location>
        <begin position="233"/>
        <end position="255"/>
    </location>
</feature>
<dbReference type="PANTHER" id="PTHR31605">
    <property type="entry name" value="GLYCEROL-3-PHOSPHATE O-ACYLTRANSFERASE 1"/>
    <property type="match status" value="1"/>
</dbReference>
<feature type="compositionally biased region" description="Polar residues" evidence="1">
    <location>
        <begin position="264"/>
        <end position="278"/>
    </location>
</feature>
<dbReference type="PANTHER" id="PTHR31605:SF0">
    <property type="entry name" value="GLYCEROL-3-PHOSPHATE O-ACYLTRANSFERASE 1"/>
    <property type="match status" value="1"/>
</dbReference>
<accession>A0A7S3FS93</accession>
<organism evidence="3">
    <name type="scientific">Strombidium rassoulzadegani</name>
    <dbReference type="NCBI Taxonomy" id="1082188"/>
    <lineage>
        <taxon>Eukaryota</taxon>
        <taxon>Sar</taxon>
        <taxon>Alveolata</taxon>
        <taxon>Ciliophora</taxon>
        <taxon>Intramacronucleata</taxon>
        <taxon>Spirotrichea</taxon>
        <taxon>Oligotrichia</taxon>
        <taxon>Strombidiidae</taxon>
        <taxon>Strombidium</taxon>
    </lineage>
</organism>
<feature type="transmembrane region" description="Helical" evidence="2">
    <location>
        <begin position="136"/>
        <end position="155"/>
    </location>
</feature>
<proteinExistence type="predicted"/>
<dbReference type="GO" id="GO:0008654">
    <property type="term" value="P:phospholipid biosynthetic process"/>
    <property type="evidence" value="ECO:0007669"/>
    <property type="project" value="TreeGrafter"/>
</dbReference>
<feature type="region of interest" description="Disordered" evidence="1">
    <location>
        <begin position="233"/>
        <end position="278"/>
    </location>
</feature>
<evidence type="ECO:0000256" key="1">
    <source>
        <dbReference type="SAM" id="MobiDB-lite"/>
    </source>
</evidence>
<keyword evidence="2" id="KW-0812">Transmembrane</keyword>
<gene>
    <name evidence="3" type="ORF">SRAS04492_LOCUS1861</name>
</gene>
<sequence>MKDKPELQQLVEAISSYRMMLKLLNITDDQVKYFKSSFLTQVVLMVFSLLRLLLSLIFVLPGNIITFPLSTAIYFYCEQERVKALKKSSVKVKANDVLASVKMVAYISTYPIYTVLFTFIFKILLTWYFQMEKGHARYYSTVFFFLFPVISIVSIRSHDGVRTHYTEFHGRFLSLFYTNQVDLIKSTRKTLKTKVRTVVDKVGPQVFKNFDKMRLIMFDPSVGAVKRDHVVKSNSTNKLTKSPQKARNPHSSSQAELGKKEPISNVSSRRPSFEMPNTKSATDYDIDYLDELELNRAFNVFKDI</sequence>
<dbReference type="GO" id="GO:0004366">
    <property type="term" value="F:glycerol-3-phosphate O-acyltransferase activity"/>
    <property type="evidence" value="ECO:0007669"/>
    <property type="project" value="TreeGrafter"/>
</dbReference>
<dbReference type="EMBL" id="HBIA01003584">
    <property type="protein sequence ID" value="CAE0230074.1"/>
    <property type="molecule type" value="Transcribed_RNA"/>
</dbReference>
<keyword evidence="2" id="KW-0472">Membrane</keyword>
<protein>
    <submittedName>
        <fullName evidence="3">Uncharacterized protein</fullName>
    </submittedName>
</protein>
<evidence type="ECO:0000313" key="3">
    <source>
        <dbReference type="EMBL" id="CAE0230074.1"/>
    </source>
</evidence>
<dbReference type="GO" id="GO:0016287">
    <property type="term" value="F:glycerone-phosphate O-acyltransferase activity"/>
    <property type="evidence" value="ECO:0007669"/>
    <property type="project" value="TreeGrafter"/>
</dbReference>
<dbReference type="InterPro" id="IPR052744">
    <property type="entry name" value="GPAT/DAPAT"/>
</dbReference>
<reference evidence="3" key="1">
    <citation type="submission" date="2021-01" db="EMBL/GenBank/DDBJ databases">
        <authorList>
            <person name="Corre E."/>
            <person name="Pelletier E."/>
            <person name="Niang G."/>
            <person name="Scheremetjew M."/>
            <person name="Finn R."/>
            <person name="Kale V."/>
            <person name="Holt S."/>
            <person name="Cochrane G."/>
            <person name="Meng A."/>
            <person name="Brown T."/>
            <person name="Cohen L."/>
        </authorList>
    </citation>
    <scope>NUCLEOTIDE SEQUENCE</scope>
    <source>
        <strain evidence="3">Ras09</strain>
    </source>
</reference>
<name>A0A7S3FS93_9SPIT</name>
<evidence type="ECO:0000256" key="2">
    <source>
        <dbReference type="SAM" id="Phobius"/>
    </source>
</evidence>